<organism evidence="2 4">
    <name type="scientific">Anaerotruncus colihominis</name>
    <dbReference type="NCBI Taxonomy" id="169435"/>
    <lineage>
        <taxon>Bacteria</taxon>
        <taxon>Bacillati</taxon>
        <taxon>Bacillota</taxon>
        <taxon>Clostridia</taxon>
        <taxon>Eubacteriales</taxon>
        <taxon>Oscillospiraceae</taxon>
        <taxon>Anaerotruncus</taxon>
    </lineage>
</organism>
<dbReference type="RefSeq" id="WP_006876385.1">
    <property type="nucleotide sequence ID" value="NZ_CABIWA010000001.1"/>
</dbReference>
<evidence type="ECO:0000313" key="4">
    <source>
        <dbReference type="Proteomes" id="UP000095765"/>
    </source>
</evidence>
<evidence type="ECO:0000259" key="1">
    <source>
        <dbReference type="Pfam" id="PF01261"/>
    </source>
</evidence>
<feature type="domain" description="Xylose isomerase-like TIM barrel" evidence="1">
    <location>
        <begin position="23"/>
        <end position="271"/>
    </location>
</feature>
<gene>
    <name evidence="3" type="ORF">DXC40_09740</name>
    <name evidence="2" type="ORF">ERS852551_00445</name>
</gene>
<reference evidence="3 5" key="2">
    <citation type="submission" date="2018-08" db="EMBL/GenBank/DDBJ databases">
        <title>A genome reference for cultivated species of the human gut microbiota.</title>
        <authorList>
            <person name="Zou Y."/>
            <person name="Xue W."/>
            <person name="Luo G."/>
        </authorList>
    </citation>
    <scope>NUCLEOTIDE SEQUENCE [LARGE SCALE GENOMIC DNA]</scope>
    <source>
        <strain evidence="3 5">TF05-12AC</strain>
    </source>
</reference>
<dbReference type="Proteomes" id="UP000260828">
    <property type="component" value="Unassembled WGS sequence"/>
</dbReference>
<evidence type="ECO:0000313" key="3">
    <source>
        <dbReference type="EMBL" id="RGE67756.1"/>
    </source>
</evidence>
<dbReference type="OrthoDB" id="9786584at2"/>
<dbReference type="PANTHER" id="PTHR12110">
    <property type="entry name" value="HYDROXYPYRUVATE ISOMERASE"/>
    <property type="match status" value="1"/>
</dbReference>
<proteinExistence type="predicted"/>
<dbReference type="Pfam" id="PF01261">
    <property type="entry name" value="AP_endonuc_2"/>
    <property type="match status" value="1"/>
</dbReference>
<keyword evidence="2" id="KW-0413">Isomerase</keyword>
<dbReference type="PANTHER" id="PTHR12110:SF41">
    <property type="entry name" value="INOSOSE DEHYDRATASE"/>
    <property type="match status" value="1"/>
</dbReference>
<reference evidence="2 4" key="1">
    <citation type="submission" date="2015-09" db="EMBL/GenBank/DDBJ databases">
        <authorList>
            <consortium name="Pathogen Informatics"/>
        </authorList>
    </citation>
    <scope>NUCLEOTIDE SEQUENCE [LARGE SCALE GENOMIC DNA]</scope>
    <source>
        <strain evidence="2 4">2789STDY5834939</strain>
    </source>
</reference>
<dbReference type="InterPro" id="IPR036237">
    <property type="entry name" value="Xyl_isomerase-like_sf"/>
</dbReference>
<dbReference type="InterPro" id="IPR050312">
    <property type="entry name" value="IolE/XylAMocC-like"/>
</dbReference>
<protein>
    <submittedName>
        <fullName evidence="2">D-tagatose 3-epimerase</fullName>
        <ecNumber evidence="2">5.3.1.-</ecNumber>
    </submittedName>
    <submittedName>
        <fullName evidence="3">Sugar phosphate isomerase/epimerase</fullName>
    </submittedName>
</protein>
<dbReference type="SUPFAM" id="SSF51658">
    <property type="entry name" value="Xylose isomerase-like"/>
    <property type="match status" value="1"/>
</dbReference>
<sequence length="294" mass="32162">MKLGAHTMLWLDCLGDADLSLLDRISAFGYDAVEVVVGERPLCPRALADRLGRLGLSASVSCAIPPERAPGSPDPASRHAALRFFRRCFETAAAIGASNFVGPLYLSGLPVRPRTQAERQTEWRSAADTLREAARIASDYGVTLCIEPLNRYKTDLINTVRQGILMVDEIGLPNVKLLYDTYHANIEERSLTEAIGRMGTRYLGEIHLCENDKGAPGTGHIDFPAVAATLRQIGFDGFAVFESFPPFGKDNIWRQLAPDQDSLAQAAARYLRALFCPPKTELAEGKGTVKRAFV</sequence>
<dbReference type="InterPro" id="IPR013022">
    <property type="entry name" value="Xyl_isomerase-like_TIM-brl"/>
</dbReference>
<dbReference type="EMBL" id="CZBE01000002">
    <property type="protein sequence ID" value="CUP31847.1"/>
    <property type="molecule type" value="Genomic_DNA"/>
</dbReference>
<evidence type="ECO:0000313" key="5">
    <source>
        <dbReference type="Proteomes" id="UP000260828"/>
    </source>
</evidence>
<dbReference type="GO" id="GO:0016853">
    <property type="term" value="F:isomerase activity"/>
    <property type="evidence" value="ECO:0007669"/>
    <property type="project" value="UniProtKB-KW"/>
</dbReference>
<name>A0A174MAJ1_9FIRM</name>
<dbReference type="EMBL" id="QVME01000004">
    <property type="protein sequence ID" value="RGE67756.1"/>
    <property type="molecule type" value="Genomic_DNA"/>
</dbReference>
<evidence type="ECO:0000313" key="2">
    <source>
        <dbReference type="EMBL" id="CUP31847.1"/>
    </source>
</evidence>
<dbReference type="Proteomes" id="UP000095765">
    <property type="component" value="Unassembled WGS sequence"/>
</dbReference>
<dbReference type="AlphaFoldDB" id="A0A174MAJ1"/>
<accession>A0A174MAJ1</accession>
<dbReference type="EC" id="5.3.1.-" evidence="2"/>
<dbReference type="Gene3D" id="3.20.20.150">
    <property type="entry name" value="Divalent-metal-dependent TIM barrel enzymes"/>
    <property type="match status" value="1"/>
</dbReference>